<dbReference type="EMBL" id="ML769398">
    <property type="protein sequence ID" value="KAE9407015.1"/>
    <property type="molecule type" value="Genomic_DNA"/>
</dbReference>
<sequence length="380" mass="42132">MTEYDIPVNIGKPLDIKSLDTTGPSVRVEPPPSPEEMQVKYATTGIKVRDYAYAGRVISPVVPKTAIPANCMQAYAYASAKIDPTTRKPIPSEEVVYPSPATPEIFDPYWAMAVYLFIMHEREVERERALGNTKSKYLSGLTLPIKACDVPIPARILHRLVGVAKWLTEEDMKNWLPVDWLSLNAYLDSGAEAAQPCLIRRMAKRQLPSWEDQRASISRNLEGAWKKTPPSPRTLAAADQIPCNRRSGSGSTSTNSRSPSECVRIIAHKEFSSTSEPVESSPRSVYLEGVTGEYADGVGDSIPGPDERLAIFQTRSGTACAFWNCLRRSWAAKRGIAVPAKKLGKVKRLIEQKPAPQLKRGIEDDGALEDRPQMKKSRRL</sequence>
<evidence type="ECO:0000256" key="1">
    <source>
        <dbReference type="SAM" id="MobiDB-lite"/>
    </source>
</evidence>
<evidence type="ECO:0000313" key="2">
    <source>
        <dbReference type="EMBL" id="KAE9407015.1"/>
    </source>
</evidence>
<organism evidence="2 3">
    <name type="scientific">Gymnopus androsaceus JB14</name>
    <dbReference type="NCBI Taxonomy" id="1447944"/>
    <lineage>
        <taxon>Eukaryota</taxon>
        <taxon>Fungi</taxon>
        <taxon>Dikarya</taxon>
        <taxon>Basidiomycota</taxon>
        <taxon>Agaricomycotina</taxon>
        <taxon>Agaricomycetes</taxon>
        <taxon>Agaricomycetidae</taxon>
        <taxon>Agaricales</taxon>
        <taxon>Marasmiineae</taxon>
        <taxon>Omphalotaceae</taxon>
        <taxon>Gymnopus</taxon>
    </lineage>
</organism>
<dbReference type="OrthoDB" id="3037918at2759"/>
<name>A0A6A4IE13_9AGAR</name>
<dbReference type="AlphaFoldDB" id="A0A6A4IE13"/>
<gene>
    <name evidence="2" type="ORF">BT96DRAFT_933670</name>
</gene>
<protein>
    <submittedName>
        <fullName evidence="2">Uncharacterized protein</fullName>
    </submittedName>
</protein>
<feature type="compositionally biased region" description="Low complexity" evidence="1">
    <location>
        <begin position="244"/>
        <end position="258"/>
    </location>
</feature>
<feature type="region of interest" description="Disordered" evidence="1">
    <location>
        <begin position="15"/>
        <end position="35"/>
    </location>
</feature>
<feature type="region of interest" description="Disordered" evidence="1">
    <location>
        <begin position="223"/>
        <end position="260"/>
    </location>
</feature>
<dbReference type="Proteomes" id="UP000799118">
    <property type="component" value="Unassembled WGS sequence"/>
</dbReference>
<reference evidence="2" key="1">
    <citation type="journal article" date="2019" name="Environ. Microbiol.">
        <title>Fungal ecological strategies reflected in gene transcription - a case study of two litter decomposers.</title>
        <authorList>
            <person name="Barbi F."/>
            <person name="Kohler A."/>
            <person name="Barry K."/>
            <person name="Baskaran P."/>
            <person name="Daum C."/>
            <person name="Fauchery L."/>
            <person name="Ihrmark K."/>
            <person name="Kuo A."/>
            <person name="LaButti K."/>
            <person name="Lipzen A."/>
            <person name="Morin E."/>
            <person name="Grigoriev I.V."/>
            <person name="Henrissat B."/>
            <person name="Lindahl B."/>
            <person name="Martin F."/>
        </authorList>
    </citation>
    <scope>NUCLEOTIDE SEQUENCE</scope>
    <source>
        <strain evidence="2">JB14</strain>
    </source>
</reference>
<keyword evidence="3" id="KW-1185">Reference proteome</keyword>
<feature type="region of interest" description="Disordered" evidence="1">
    <location>
        <begin position="354"/>
        <end position="380"/>
    </location>
</feature>
<feature type="compositionally biased region" description="Basic and acidic residues" evidence="1">
    <location>
        <begin position="360"/>
        <end position="373"/>
    </location>
</feature>
<proteinExistence type="predicted"/>
<evidence type="ECO:0000313" key="3">
    <source>
        <dbReference type="Proteomes" id="UP000799118"/>
    </source>
</evidence>
<accession>A0A6A4IE13</accession>